<dbReference type="SUPFAM" id="SSF55831">
    <property type="entry name" value="Thymidylate synthase/dCMP hydroxymethylase"/>
    <property type="match status" value="1"/>
</dbReference>
<reference evidence="1" key="1">
    <citation type="submission" date="2019-03" db="EMBL/GenBank/DDBJ databases">
        <authorList>
            <person name="Mank J."/>
            <person name="Almeida P."/>
        </authorList>
    </citation>
    <scope>NUCLEOTIDE SEQUENCE</scope>
    <source>
        <strain evidence="1">78183</strain>
    </source>
</reference>
<dbReference type="AlphaFoldDB" id="A0A6N2KSI5"/>
<organism evidence="1">
    <name type="scientific">Salix viminalis</name>
    <name type="common">Common osier</name>
    <name type="synonym">Basket willow</name>
    <dbReference type="NCBI Taxonomy" id="40686"/>
    <lineage>
        <taxon>Eukaryota</taxon>
        <taxon>Viridiplantae</taxon>
        <taxon>Streptophyta</taxon>
        <taxon>Embryophyta</taxon>
        <taxon>Tracheophyta</taxon>
        <taxon>Spermatophyta</taxon>
        <taxon>Magnoliopsida</taxon>
        <taxon>eudicotyledons</taxon>
        <taxon>Gunneridae</taxon>
        <taxon>Pentapetalae</taxon>
        <taxon>rosids</taxon>
        <taxon>fabids</taxon>
        <taxon>Malpighiales</taxon>
        <taxon>Salicaceae</taxon>
        <taxon>Saliceae</taxon>
        <taxon>Salix</taxon>
    </lineage>
</organism>
<sequence length="111" mass="12190">MVQDIISDGNLKGDRTGTGTLSKFDAIQSAQNFSASYNEGTKYFGEVLLKNSCGSSVVQQVPRSFRKRAFTYGMAMHPEITLTGIIGLKDREEGDLGPVYGFQWRHFGASC</sequence>
<dbReference type="Gene3D" id="3.30.572.10">
    <property type="entry name" value="Thymidylate synthase/dCMP hydroxymethylase domain"/>
    <property type="match status" value="1"/>
</dbReference>
<dbReference type="GO" id="GO:0004146">
    <property type="term" value="F:dihydrofolate reductase activity"/>
    <property type="evidence" value="ECO:0007669"/>
    <property type="project" value="TreeGrafter"/>
</dbReference>
<name>A0A6N2KSI5_SALVM</name>
<proteinExistence type="predicted"/>
<evidence type="ECO:0000313" key="1">
    <source>
        <dbReference type="EMBL" id="VFU30679.1"/>
    </source>
</evidence>
<dbReference type="InterPro" id="IPR036926">
    <property type="entry name" value="Thymidate_synth/dCMP_Mease_sf"/>
</dbReference>
<dbReference type="GO" id="GO:0005829">
    <property type="term" value="C:cytosol"/>
    <property type="evidence" value="ECO:0007669"/>
    <property type="project" value="TreeGrafter"/>
</dbReference>
<dbReference type="EMBL" id="CAADRP010000657">
    <property type="protein sequence ID" value="VFU30679.1"/>
    <property type="molecule type" value="Genomic_DNA"/>
</dbReference>
<dbReference type="InterPro" id="IPR045097">
    <property type="entry name" value="Thymidate_synth/dCMP_Mease"/>
</dbReference>
<dbReference type="GO" id="GO:0004799">
    <property type="term" value="F:thymidylate synthase activity"/>
    <property type="evidence" value="ECO:0007669"/>
    <property type="project" value="TreeGrafter"/>
</dbReference>
<gene>
    <name evidence="1" type="ORF">SVIM_LOCUS122551</name>
</gene>
<dbReference type="GO" id="GO:0006231">
    <property type="term" value="P:dTMP biosynthetic process"/>
    <property type="evidence" value="ECO:0007669"/>
    <property type="project" value="TreeGrafter"/>
</dbReference>
<accession>A0A6N2KSI5</accession>
<dbReference type="PANTHER" id="PTHR11548:SF2">
    <property type="entry name" value="THYMIDYLATE SYNTHASE"/>
    <property type="match status" value="1"/>
</dbReference>
<dbReference type="PANTHER" id="PTHR11548">
    <property type="entry name" value="THYMIDYLATE SYNTHASE 1"/>
    <property type="match status" value="1"/>
</dbReference>
<dbReference type="GO" id="GO:0005739">
    <property type="term" value="C:mitochondrion"/>
    <property type="evidence" value="ECO:0007669"/>
    <property type="project" value="TreeGrafter"/>
</dbReference>
<protein>
    <submittedName>
        <fullName evidence="1">Uncharacterized protein</fullName>
    </submittedName>
</protein>